<proteinExistence type="predicted"/>
<dbReference type="Proteomes" id="UP000190906">
    <property type="component" value="Unassembled WGS sequence"/>
</dbReference>
<accession>A0A1S9TM02</accession>
<reference evidence="1 2" key="1">
    <citation type="submission" date="2017-01" db="EMBL/GenBank/DDBJ databases">
        <title>Bacillus cereus isolates.</title>
        <authorList>
            <person name="Beno S.M."/>
        </authorList>
    </citation>
    <scope>NUCLEOTIDE SEQUENCE [LARGE SCALE GENOMIC DNA]</scope>
    <source>
        <strain evidence="1 2">FSL H8-0485</strain>
    </source>
</reference>
<name>A0A1S9TM02_BACCE</name>
<gene>
    <name evidence="1" type="ORF">BW897_21495</name>
</gene>
<sequence>MNLEPRLFKEKVSKVLVSMNANNHKSKGYSVNKSERFVINLFKNSSNILDMLEEFILNIF</sequence>
<dbReference type="EMBL" id="MUAJ01000024">
    <property type="protein sequence ID" value="OOR10601.1"/>
    <property type="molecule type" value="Genomic_DNA"/>
</dbReference>
<protein>
    <submittedName>
        <fullName evidence="1">Uncharacterized protein</fullName>
    </submittedName>
</protein>
<comment type="caution">
    <text evidence="1">The sequence shown here is derived from an EMBL/GenBank/DDBJ whole genome shotgun (WGS) entry which is preliminary data.</text>
</comment>
<organism evidence="1 2">
    <name type="scientific">Bacillus cereus</name>
    <dbReference type="NCBI Taxonomy" id="1396"/>
    <lineage>
        <taxon>Bacteria</taxon>
        <taxon>Bacillati</taxon>
        <taxon>Bacillota</taxon>
        <taxon>Bacilli</taxon>
        <taxon>Bacillales</taxon>
        <taxon>Bacillaceae</taxon>
        <taxon>Bacillus</taxon>
        <taxon>Bacillus cereus group</taxon>
    </lineage>
</organism>
<evidence type="ECO:0000313" key="2">
    <source>
        <dbReference type="Proteomes" id="UP000190906"/>
    </source>
</evidence>
<evidence type="ECO:0000313" key="1">
    <source>
        <dbReference type="EMBL" id="OOR10601.1"/>
    </source>
</evidence>
<dbReference type="AlphaFoldDB" id="A0A1S9TM02"/>